<accession>A0A7U5BED4</accession>
<sequence length="164" mass="18483">MIDRSPIPEPVQELLWEEYCAAIRYQRQRNDITVAMTFDEFLSLWPRYQLAAITDNLAKGPAAIRAYMSHRYLRPVCSWVAPTDLVRGGVMTVRNAKIRPAKESKHLFGFRRGSQHSPAAKIAIGDSKRGRKQTPQQIADRTAARLATMAAKRAMREAAESGQS</sequence>
<reference evidence="1 2" key="2">
    <citation type="submission" date="2015-02" db="EMBL/GenBank/DDBJ databases">
        <title>The complete genome of Sphingomonas hengshuiensis sp. WHSC-8 isolated from soil of Hengshui Lake.</title>
        <authorList>
            <person name="Wei S."/>
            <person name="Guo J."/>
            <person name="Su C."/>
            <person name="Wu R."/>
            <person name="Zhang Z."/>
            <person name="Liang K."/>
            <person name="Li H."/>
            <person name="Wang T."/>
            <person name="Liu H."/>
            <person name="Zhang C."/>
            <person name="Li Z."/>
            <person name="Wang Q."/>
            <person name="Meng J."/>
        </authorList>
    </citation>
    <scope>NUCLEOTIDE SEQUENCE [LARGE SCALE GENOMIC DNA]</scope>
    <source>
        <strain evidence="1 2">WHSC-8</strain>
    </source>
</reference>
<dbReference type="AlphaFoldDB" id="A0A7U5BED4"/>
<name>A0A7U5BED4_9SPHN</name>
<protein>
    <submittedName>
        <fullName evidence="1">Uncharacterized protein</fullName>
    </submittedName>
</protein>
<dbReference type="OrthoDB" id="7596160at2"/>
<dbReference type="Proteomes" id="UP000032300">
    <property type="component" value="Chromosome"/>
</dbReference>
<organism evidence="1 2">
    <name type="scientific">Sphingomonas hengshuiensis</name>
    <dbReference type="NCBI Taxonomy" id="1609977"/>
    <lineage>
        <taxon>Bacteria</taxon>
        <taxon>Pseudomonadati</taxon>
        <taxon>Pseudomonadota</taxon>
        <taxon>Alphaproteobacteria</taxon>
        <taxon>Sphingomonadales</taxon>
        <taxon>Sphingomonadaceae</taxon>
        <taxon>Sphingomonas</taxon>
    </lineage>
</organism>
<keyword evidence="2" id="KW-1185">Reference proteome</keyword>
<dbReference type="EMBL" id="CP010836">
    <property type="protein sequence ID" value="AJP70701.1"/>
    <property type="molecule type" value="Genomic_DNA"/>
</dbReference>
<evidence type="ECO:0000313" key="2">
    <source>
        <dbReference type="Proteomes" id="UP000032300"/>
    </source>
</evidence>
<dbReference type="RefSeq" id="WP_044329863.1">
    <property type="nucleotide sequence ID" value="NZ_CP010836.1"/>
</dbReference>
<gene>
    <name evidence="1" type="ORF">TS85_00980</name>
</gene>
<dbReference type="KEGG" id="sphi:TS85_00980"/>
<reference evidence="1 2" key="1">
    <citation type="journal article" date="2015" name="Int. J. Syst. Evol. Microbiol.">
        <title>Sphingomonas hengshuiensis sp. nov., isolated from lake wetland.</title>
        <authorList>
            <person name="Wei S."/>
            <person name="Wang T."/>
            <person name="Liu H."/>
            <person name="Zhang C."/>
            <person name="Guo J."/>
            <person name="Wang Q."/>
            <person name="Liang K."/>
            <person name="Zhang Z."/>
        </authorList>
    </citation>
    <scope>NUCLEOTIDE SEQUENCE [LARGE SCALE GENOMIC DNA]</scope>
    <source>
        <strain evidence="1 2">WHSC-8</strain>
    </source>
</reference>
<proteinExistence type="predicted"/>
<evidence type="ECO:0000313" key="1">
    <source>
        <dbReference type="EMBL" id="AJP70701.1"/>
    </source>
</evidence>